<keyword evidence="4" id="KW-0732">Signal</keyword>
<dbReference type="PANTHER" id="PTHR40980">
    <property type="entry name" value="PLUG DOMAIN-CONTAINING PROTEIN"/>
    <property type="match status" value="1"/>
</dbReference>
<dbReference type="PANTHER" id="PTHR40980:SF4">
    <property type="entry name" value="TONB-DEPENDENT RECEPTOR-LIKE BETA-BARREL DOMAIN-CONTAINING PROTEIN"/>
    <property type="match status" value="1"/>
</dbReference>
<feature type="domain" description="Outer membrane protein beta-barrel" evidence="5">
    <location>
        <begin position="298"/>
        <end position="690"/>
    </location>
</feature>
<evidence type="ECO:0000256" key="3">
    <source>
        <dbReference type="ARBA" id="ARBA00023237"/>
    </source>
</evidence>
<dbReference type="InterPro" id="IPR041700">
    <property type="entry name" value="OMP_b-brl_3"/>
</dbReference>
<evidence type="ECO:0000256" key="4">
    <source>
        <dbReference type="SAM" id="SignalP"/>
    </source>
</evidence>
<dbReference type="STRING" id="104663.SAMN04488121_105201"/>
<organism evidence="6 7">
    <name type="scientific">Chitinophaga filiformis</name>
    <name type="common">Myxococcus filiformis</name>
    <name type="synonym">Flexibacter filiformis</name>
    <dbReference type="NCBI Taxonomy" id="104663"/>
    <lineage>
        <taxon>Bacteria</taxon>
        <taxon>Pseudomonadati</taxon>
        <taxon>Bacteroidota</taxon>
        <taxon>Chitinophagia</taxon>
        <taxon>Chitinophagales</taxon>
        <taxon>Chitinophagaceae</taxon>
        <taxon>Chitinophaga</taxon>
    </lineage>
</organism>
<dbReference type="InterPro" id="IPR036942">
    <property type="entry name" value="Beta-barrel_TonB_sf"/>
</dbReference>
<dbReference type="Gene3D" id="2.40.170.20">
    <property type="entry name" value="TonB-dependent receptor, beta-barrel domain"/>
    <property type="match status" value="1"/>
</dbReference>
<dbReference type="SUPFAM" id="SSF56935">
    <property type="entry name" value="Porins"/>
    <property type="match status" value="1"/>
</dbReference>
<dbReference type="AlphaFoldDB" id="A0A1G7VP28"/>
<evidence type="ECO:0000259" key="5">
    <source>
        <dbReference type="Pfam" id="PF14905"/>
    </source>
</evidence>
<sequence>MTKVLFFFSFLVMISLYVRAQDSTMSTRQLQAIEVNAAPPAVRQQADKLVMTVAGNRLFRTAANGFDVLKKVPGLEVGGDGALLLYGRITPAVFIDGKPVLMTPEALQTYLAGLSSDMIASVALINNPSSQYDAEYKAIIDIRLKQDMTLGWRGNINASLQRNAYTYNDNQLQLSYKTPKLTYTARLGYTKGTTIYRYSALQHLASSDIMATNNKVPTSNNNFSYQLGADYNFKKNQHIELQFRGFLINRDAFAYNTLHTTDATEQHLVFNTQSENRYDPTQRNYLVNLNYSGQWGKTQLQLLGSFVQANTRQREDIQTSDIISKALEDYWKTALQQDIRIRTMQADLSRETGYGIFRLGGKFVYTSTRNAIHYDTLNTEHLFVPDSGRSNNFHYDEYISAGYLSYERKLGKLDLAAGLRTEYTHSVANSITQRQVTRRNYLTWLPSISGTYTINENQQISLSFARRITRPTFPQLNPFRFYNSPLNYVVGNPYLLPSKTNTLALTYTIRSFTFTLNAGRETDAMLRYPEYDTVTNVLEYLGKNMPHKDFANITVSFPLTVTKWWRMQHNIGSDYRKEQIPYHGVTYAVGVTDYSIRGSQVFTLPKQFTFDVSYAYRSLSGISLYIAKPLWNVDMGLQRTWLKGKLNTRINYYDMFNSTTFTIVFRQKQIINNQLSHWYGQQRLVLSLNYSFGKSTYKAKQVNKNEEENRAGL</sequence>
<evidence type="ECO:0000256" key="2">
    <source>
        <dbReference type="ARBA" id="ARBA00023136"/>
    </source>
</evidence>
<proteinExistence type="predicted"/>
<evidence type="ECO:0000256" key="1">
    <source>
        <dbReference type="ARBA" id="ARBA00004442"/>
    </source>
</evidence>
<name>A0A1G7VP28_CHIFI</name>
<protein>
    <submittedName>
        <fullName evidence="6">Outer membrane protein beta-barrel family protein</fullName>
    </submittedName>
</protein>
<dbReference type="Proteomes" id="UP000199045">
    <property type="component" value="Unassembled WGS sequence"/>
</dbReference>
<evidence type="ECO:0000313" key="6">
    <source>
        <dbReference type="EMBL" id="SDG61523.1"/>
    </source>
</evidence>
<dbReference type="EMBL" id="FNBN01000005">
    <property type="protein sequence ID" value="SDG61523.1"/>
    <property type="molecule type" value="Genomic_DNA"/>
</dbReference>
<dbReference type="RefSeq" id="WP_089834858.1">
    <property type="nucleotide sequence ID" value="NZ_FNBN01000005.1"/>
</dbReference>
<keyword evidence="2" id="KW-0472">Membrane</keyword>
<gene>
    <name evidence="6" type="ORF">SAMN04488121_105201</name>
</gene>
<reference evidence="6 7" key="1">
    <citation type="submission" date="2016-10" db="EMBL/GenBank/DDBJ databases">
        <authorList>
            <person name="de Groot N.N."/>
        </authorList>
    </citation>
    <scope>NUCLEOTIDE SEQUENCE [LARGE SCALE GENOMIC DNA]</scope>
    <source>
        <strain evidence="6 7">DSM 527</strain>
    </source>
</reference>
<accession>A0A1G7VP28</accession>
<dbReference type="OrthoDB" id="905812at2"/>
<dbReference type="GO" id="GO:0009279">
    <property type="term" value="C:cell outer membrane"/>
    <property type="evidence" value="ECO:0007669"/>
    <property type="project" value="UniProtKB-SubCell"/>
</dbReference>
<dbReference type="Pfam" id="PF14905">
    <property type="entry name" value="OMP_b-brl_3"/>
    <property type="match status" value="1"/>
</dbReference>
<feature type="signal peptide" evidence="4">
    <location>
        <begin position="1"/>
        <end position="20"/>
    </location>
</feature>
<keyword evidence="3" id="KW-0998">Cell outer membrane</keyword>
<comment type="subcellular location">
    <subcellularLocation>
        <location evidence="1">Cell outer membrane</location>
    </subcellularLocation>
</comment>
<evidence type="ECO:0000313" key="7">
    <source>
        <dbReference type="Proteomes" id="UP000199045"/>
    </source>
</evidence>
<feature type="chain" id="PRO_5011609076" evidence="4">
    <location>
        <begin position="21"/>
        <end position="713"/>
    </location>
</feature>